<proteinExistence type="predicted"/>
<dbReference type="RefSeq" id="WP_069671777.1">
    <property type="nucleotide sequence ID" value="NZ_BPEU01000031.1"/>
</dbReference>
<gene>
    <name evidence="2" type="ORF">BEL05_10060</name>
    <name evidence="1" type="ORF">TUM3794_35370</name>
</gene>
<evidence type="ECO:0000313" key="3">
    <source>
        <dbReference type="Proteomes" id="UP000095230"/>
    </source>
</evidence>
<comment type="caution">
    <text evidence="2">The sequence shown here is derived from an EMBL/GenBank/DDBJ whole genome shotgun (WGS) entry which is preliminary data.</text>
</comment>
<protein>
    <submittedName>
        <fullName evidence="2">Uncharacterized protein</fullName>
    </submittedName>
</protein>
<dbReference type="STRING" id="23.BEL05_10060"/>
<dbReference type="Proteomes" id="UP000773469">
    <property type="component" value="Unassembled WGS sequence"/>
</dbReference>
<organism evidence="2 3">
    <name type="scientific">Shewanella colwelliana</name>
    <name type="common">Alteromonas colwelliana</name>
    <dbReference type="NCBI Taxonomy" id="23"/>
    <lineage>
        <taxon>Bacteria</taxon>
        <taxon>Pseudomonadati</taxon>
        <taxon>Pseudomonadota</taxon>
        <taxon>Gammaproteobacteria</taxon>
        <taxon>Alteromonadales</taxon>
        <taxon>Shewanellaceae</taxon>
        <taxon>Shewanella</taxon>
    </lineage>
</organism>
<dbReference type="AlphaFoldDB" id="A0A1E5IQ18"/>
<dbReference type="EMBL" id="BPEU01000031">
    <property type="protein sequence ID" value="GIU45323.1"/>
    <property type="molecule type" value="Genomic_DNA"/>
</dbReference>
<evidence type="ECO:0000313" key="1">
    <source>
        <dbReference type="EMBL" id="GIU45323.1"/>
    </source>
</evidence>
<evidence type="ECO:0000313" key="4">
    <source>
        <dbReference type="Proteomes" id="UP000773469"/>
    </source>
</evidence>
<keyword evidence="4" id="KW-1185">Reference proteome</keyword>
<dbReference type="Proteomes" id="UP000095230">
    <property type="component" value="Unassembled WGS sequence"/>
</dbReference>
<sequence length="161" mass="18468">MLAEILALILALLLLLFLFRHRFIKPKVRRSFKPASNEQHNAKTTSISEDIPLPAHTVVSGIHPFHSVEIVDDSGLCKNAQALKGKRYLSHEAPTLPLAGCSGQDCECRYIHHEDRRNQHEERRLDFGVTHELYGAFGETNRRALRRKGRRETDRQSSLHR</sequence>
<reference evidence="1 4" key="2">
    <citation type="submission" date="2021-05" db="EMBL/GenBank/DDBJ databases">
        <title>Molecular characterization for Shewanella algae harboring chromosomal blaOXA-55-like strains isolated from clinical and environment sample.</title>
        <authorList>
            <person name="Ohama Y."/>
            <person name="Aoki K."/>
            <person name="Harada S."/>
            <person name="Moriya K."/>
            <person name="Ishii Y."/>
            <person name="Tateda K."/>
        </authorList>
    </citation>
    <scope>NUCLEOTIDE SEQUENCE [LARGE SCALE GENOMIC DNA]</scope>
    <source>
        <strain evidence="1 4">MBTL60-118</strain>
    </source>
</reference>
<reference evidence="2 3" key="1">
    <citation type="submission" date="2016-07" db="EMBL/GenBank/DDBJ databases">
        <title>Whole-genome of two Shewanella species isolated from a digestive organ of sea cucumber Apostichopus japonicus Selenka 1867.</title>
        <authorList>
            <person name="Hong H.-H."/>
            <person name="Choi H."/>
            <person name="Cheon S."/>
            <person name="Oh J.-S."/>
            <person name="Lee H.-G."/>
            <person name="Park C."/>
        </authorList>
    </citation>
    <scope>NUCLEOTIDE SEQUENCE [LARGE SCALE GENOMIC DNA]</scope>
    <source>
        <strain evidence="2 3">CSB03KR</strain>
    </source>
</reference>
<dbReference type="EMBL" id="MCBT01000046">
    <property type="protein sequence ID" value="OEG72616.1"/>
    <property type="molecule type" value="Genomic_DNA"/>
</dbReference>
<evidence type="ECO:0000313" key="2">
    <source>
        <dbReference type="EMBL" id="OEG72616.1"/>
    </source>
</evidence>
<accession>A0A1E5IQ18</accession>
<name>A0A1E5IQ18_SHECO</name>
<dbReference type="OrthoDB" id="8527522at2"/>